<dbReference type="Gene3D" id="3.90.79.10">
    <property type="entry name" value="Nucleoside Triphosphate Pyrophosphohydrolase"/>
    <property type="match status" value="2"/>
</dbReference>
<dbReference type="InterPro" id="IPR015797">
    <property type="entry name" value="NUDIX_hydrolase-like_dom_sf"/>
</dbReference>
<evidence type="ECO:0000256" key="6">
    <source>
        <dbReference type="ARBA" id="ARBA00023211"/>
    </source>
</evidence>
<keyword evidence="3" id="KW-0479">Metal-binding</keyword>
<evidence type="ECO:0000256" key="4">
    <source>
        <dbReference type="ARBA" id="ARBA00022801"/>
    </source>
</evidence>
<reference evidence="8" key="1">
    <citation type="submission" date="2020-05" db="EMBL/GenBank/DDBJ databases">
        <authorList>
            <person name="Chiriac C."/>
            <person name="Salcher M."/>
            <person name="Ghai R."/>
            <person name="Kavagutti S V."/>
        </authorList>
    </citation>
    <scope>NUCLEOTIDE SEQUENCE</scope>
</reference>
<evidence type="ECO:0000256" key="5">
    <source>
        <dbReference type="ARBA" id="ARBA00022842"/>
    </source>
</evidence>
<protein>
    <submittedName>
        <fullName evidence="8">Unannotated protein</fullName>
    </submittedName>
</protein>
<feature type="domain" description="Nudix hydrolase" evidence="7">
    <location>
        <begin position="8"/>
        <end position="174"/>
    </location>
</feature>
<dbReference type="PANTHER" id="PTHR12318:SF0">
    <property type="entry name" value="ACYL-COENZYME A DIPHOSPHATASE NUDT19"/>
    <property type="match status" value="1"/>
</dbReference>
<dbReference type="InterPro" id="IPR000086">
    <property type="entry name" value="NUDIX_hydrolase_dom"/>
</dbReference>
<keyword evidence="6" id="KW-0464">Manganese</keyword>
<organism evidence="8">
    <name type="scientific">freshwater metagenome</name>
    <dbReference type="NCBI Taxonomy" id="449393"/>
    <lineage>
        <taxon>unclassified sequences</taxon>
        <taxon>metagenomes</taxon>
        <taxon>ecological metagenomes</taxon>
    </lineage>
</organism>
<keyword evidence="4" id="KW-0378">Hydrolase</keyword>
<evidence type="ECO:0000256" key="2">
    <source>
        <dbReference type="ARBA" id="ARBA00001946"/>
    </source>
</evidence>
<evidence type="ECO:0000256" key="3">
    <source>
        <dbReference type="ARBA" id="ARBA00022723"/>
    </source>
</evidence>
<evidence type="ECO:0000259" key="7">
    <source>
        <dbReference type="PROSITE" id="PS51462"/>
    </source>
</evidence>
<dbReference type="CDD" id="cd18870">
    <property type="entry name" value="NUDIX_AcylCoAdiphos_Nudt19"/>
    <property type="match status" value="1"/>
</dbReference>
<dbReference type="PROSITE" id="PS51462">
    <property type="entry name" value="NUDIX"/>
    <property type="match status" value="1"/>
</dbReference>
<keyword evidence="5" id="KW-0460">Magnesium</keyword>
<evidence type="ECO:0000313" key="8">
    <source>
        <dbReference type="EMBL" id="CAB4758152.1"/>
    </source>
</evidence>
<dbReference type="GO" id="GO:0016818">
    <property type="term" value="F:hydrolase activity, acting on acid anhydrides, in phosphorus-containing anhydrides"/>
    <property type="evidence" value="ECO:0007669"/>
    <property type="project" value="InterPro"/>
</dbReference>
<name>A0A6J6UE82_9ZZZZ</name>
<proteinExistence type="predicted"/>
<dbReference type="InterPro" id="IPR039121">
    <property type="entry name" value="NUDT19"/>
</dbReference>
<dbReference type="PANTHER" id="PTHR12318">
    <property type="entry name" value="TESTOSTERONE-REGULATED PROTEIN RP2"/>
    <property type="match status" value="1"/>
</dbReference>
<dbReference type="EMBL" id="CAEZYZ010000208">
    <property type="protein sequence ID" value="CAB4758152.1"/>
    <property type="molecule type" value="Genomic_DNA"/>
</dbReference>
<comment type="cofactor">
    <cofactor evidence="2">
        <name>Mg(2+)</name>
        <dbReference type="ChEBI" id="CHEBI:18420"/>
    </cofactor>
</comment>
<gene>
    <name evidence="8" type="ORF">UFOPK2810_01193</name>
</gene>
<dbReference type="GO" id="GO:0046872">
    <property type="term" value="F:metal ion binding"/>
    <property type="evidence" value="ECO:0007669"/>
    <property type="project" value="UniProtKB-KW"/>
</dbReference>
<dbReference type="SUPFAM" id="SSF55811">
    <property type="entry name" value="Nudix"/>
    <property type="match status" value="1"/>
</dbReference>
<sequence length="238" mass="26210">MTGLVPEPRPAATVVLLRDRDGDLEVFMMERVLTMPFAPGMHVFPGGRLDPADVVAGAALPDPGRIFARDARRASSDEVEYRALVACALRELVEESGGTVPLADLHLADHWITPEVEGRRFDTRFFVAPMPEEQQAVLTGTEAQSVCWIRPAHALDEHEAGRMPLLRPTSRVLEYLGQFSDSLAVIAAVQERPILPMLPRRIVADDGSVVWAMVNGRTGDLIEGDVEPPRFWELTGAR</sequence>
<evidence type="ECO:0000256" key="1">
    <source>
        <dbReference type="ARBA" id="ARBA00001936"/>
    </source>
</evidence>
<comment type="cofactor">
    <cofactor evidence="1">
        <name>Mn(2+)</name>
        <dbReference type="ChEBI" id="CHEBI:29035"/>
    </cofactor>
</comment>
<dbReference type="AlphaFoldDB" id="A0A6J6UE82"/>
<accession>A0A6J6UE82</accession>